<dbReference type="GO" id="GO:0005634">
    <property type="term" value="C:nucleus"/>
    <property type="evidence" value="ECO:0007669"/>
    <property type="project" value="UniProtKB-SubCell"/>
</dbReference>
<keyword evidence="11" id="KW-0648">Protein biosynthesis</keyword>
<dbReference type="Proteomes" id="UP000011185">
    <property type="component" value="Unassembled WGS sequence"/>
</dbReference>
<protein>
    <submittedName>
        <fullName evidence="11">Transcription initiation factor TFIIIB, Brf1 subunit</fullName>
    </submittedName>
</protein>
<evidence type="ECO:0000256" key="2">
    <source>
        <dbReference type="ARBA" id="ARBA00010857"/>
    </source>
</evidence>
<dbReference type="PANTHER" id="PTHR11618:SF4">
    <property type="entry name" value="TRANSCRIPTION FACTOR IIIB 90 KDA SUBUNIT"/>
    <property type="match status" value="1"/>
</dbReference>
<name>L7JW71_TRAHO</name>
<comment type="subcellular location">
    <subcellularLocation>
        <location evidence="1">Nucleus</location>
    </subcellularLocation>
</comment>
<keyword evidence="3" id="KW-0479">Metal-binding</keyword>
<dbReference type="GO" id="GO:0003743">
    <property type="term" value="F:translation initiation factor activity"/>
    <property type="evidence" value="ECO:0007669"/>
    <property type="project" value="UniProtKB-KW"/>
</dbReference>
<dbReference type="Pfam" id="PF07741">
    <property type="entry name" value="BRF1"/>
    <property type="match status" value="1"/>
</dbReference>
<sequence>VSAPVPEDKIIRRNPSVMDVQKCKTCGSTDIDDGHSTSNICCRKCGTLNEELFITSSLNFTENNGSSQLNGQFVRITDTYAKVGGNIIRTTNLQIQNQIKNICGSLGLSDEVAQSAYRWYKLSLQGNLTRGRNILYTLSACIYIVCRQEKTPHLLIDFAQLLDLDVFKIGNIFMRIVVFLNVKVPLIDPSLFLHRFFSKLKLKNGKILLFAMRLISRMKRDWIVVGRRPNNLCGAALVTASRVYAEERSVLEVAKAVKVSPHTINIRLKEMCDTQSANLTVNDFFNVWLEKEEDPPISKYKLKMVDDKTIESGMLTPTSDVSEKDALVFDEQFLATYDHNDTEDSIDSEELECFILTKEEAKQKEKVWDAMYDGFLRERAVRGSTRRKEHKKRKPRVVYETVEDALKGVIKEKKMTNKINYEALKGLFD</sequence>
<dbReference type="Gene3D" id="1.10.472.10">
    <property type="entry name" value="Cyclin-like"/>
    <property type="match status" value="2"/>
</dbReference>
<evidence type="ECO:0000256" key="5">
    <source>
        <dbReference type="ARBA" id="ARBA00022833"/>
    </source>
</evidence>
<dbReference type="PRINTS" id="PR00685">
    <property type="entry name" value="TIFACTORIIB"/>
</dbReference>
<dbReference type="GO" id="GO:0008270">
    <property type="term" value="F:zinc ion binding"/>
    <property type="evidence" value="ECO:0007669"/>
    <property type="project" value="UniProtKB-KW"/>
</dbReference>
<dbReference type="InterPro" id="IPR011665">
    <property type="entry name" value="BRF1_TBP-bd_dom"/>
</dbReference>
<dbReference type="EMBL" id="JH993942">
    <property type="protein sequence ID" value="ELQ75570.1"/>
    <property type="molecule type" value="Genomic_DNA"/>
</dbReference>
<evidence type="ECO:0000256" key="6">
    <source>
        <dbReference type="ARBA" id="ARBA00023015"/>
    </source>
</evidence>
<evidence type="ECO:0000313" key="11">
    <source>
        <dbReference type="EMBL" id="ELQ75570.1"/>
    </source>
</evidence>
<evidence type="ECO:0000256" key="8">
    <source>
        <dbReference type="ARBA" id="ARBA00023163"/>
    </source>
</evidence>
<dbReference type="GO" id="GO:0070897">
    <property type="term" value="P:transcription preinitiation complex assembly"/>
    <property type="evidence" value="ECO:0007669"/>
    <property type="project" value="InterPro"/>
</dbReference>
<dbReference type="GO" id="GO:0001006">
    <property type="term" value="F:RNA polymerase III type 3 promoter sequence-specific DNA binding"/>
    <property type="evidence" value="ECO:0007669"/>
    <property type="project" value="EnsemblFungi"/>
</dbReference>
<dbReference type="STRING" id="72359.L7JW71"/>
<dbReference type="FunCoup" id="L7JW71">
    <property type="interactions" value="38"/>
</dbReference>
<dbReference type="OrthoDB" id="511529at2759"/>
<dbReference type="Gene3D" id="1.20.5.650">
    <property type="entry name" value="Single helix bin"/>
    <property type="match status" value="1"/>
</dbReference>
<dbReference type="VEuPathDB" id="MicrosporidiaDB:THOM_1474"/>
<dbReference type="PANTHER" id="PTHR11618">
    <property type="entry name" value="TRANSCRIPTION INITIATION FACTOR IIB-RELATED"/>
    <property type="match status" value="1"/>
</dbReference>
<keyword evidence="5" id="KW-0862">Zinc</keyword>
<dbReference type="InParanoid" id="L7JW71"/>
<evidence type="ECO:0000256" key="7">
    <source>
        <dbReference type="ARBA" id="ARBA00023159"/>
    </source>
</evidence>
<dbReference type="SUPFAM" id="SSF57783">
    <property type="entry name" value="Zinc beta-ribbon"/>
    <property type="match status" value="1"/>
</dbReference>
<dbReference type="SMART" id="SM00385">
    <property type="entry name" value="CYCLIN"/>
    <property type="match status" value="2"/>
</dbReference>
<keyword evidence="4" id="KW-0863">Zinc-finger</keyword>
<dbReference type="OMA" id="ISMAHRY"/>
<evidence type="ECO:0000313" key="12">
    <source>
        <dbReference type="Proteomes" id="UP000011185"/>
    </source>
</evidence>
<keyword evidence="11" id="KW-0396">Initiation factor</keyword>
<dbReference type="CDD" id="cd20553">
    <property type="entry name" value="CYCLIN_TFIIIB90_rpt1"/>
    <property type="match status" value="1"/>
</dbReference>
<dbReference type="HOGENOM" id="CLU_010293_3_0_1"/>
<dbReference type="GO" id="GO:0000995">
    <property type="term" value="F:RNA polymerase III general transcription initiation factor activity"/>
    <property type="evidence" value="ECO:0007669"/>
    <property type="project" value="EnsemblFungi"/>
</dbReference>
<dbReference type="CDD" id="cd20554">
    <property type="entry name" value="CYCLIN_TFIIIB90_rpt2"/>
    <property type="match status" value="1"/>
</dbReference>
<keyword evidence="12" id="KW-1185">Reference proteome</keyword>
<evidence type="ECO:0000256" key="9">
    <source>
        <dbReference type="ARBA" id="ARBA00023242"/>
    </source>
</evidence>
<dbReference type="GO" id="GO:0097550">
    <property type="term" value="C:transcription preinitiation complex"/>
    <property type="evidence" value="ECO:0007669"/>
    <property type="project" value="TreeGrafter"/>
</dbReference>
<keyword evidence="7" id="KW-0010">Activator</keyword>
<feature type="domain" description="Cyclin-like" evidence="10">
    <location>
        <begin position="191"/>
        <end position="273"/>
    </location>
</feature>
<dbReference type="GO" id="GO:0000126">
    <property type="term" value="C:transcription factor TFIIIB complex"/>
    <property type="evidence" value="ECO:0007669"/>
    <property type="project" value="EnsemblFungi"/>
</dbReference>
<keyword evidence="6" id="KW-0805">Transcription regulation</keyword>
<organism evidence="11 12">
    <name type="scientific">Trachipleistophora hominis</name>
    <name type="common">Microsporidian parasite</name>
    <dbReference type="NCBI Taxonomy" id="72359"/>
    <lineage>
        <taxon>Eukaryota</taxon>
        <taxon>Fungi</taxon>
        <taxon>Fungi incertae sedis</taxon>
        <taxon>Microsporidia</taxon>
        <taxon>Pleistophoridae</taxon>
        <taxon>Trachipleistophora</taxon>
    </lineage>
</organism>
<evidence type="ECO:0000256" key="4">
    <source>
        <dbReference type="ARBA" id="ARBA00022771"/>
    </source>
</evidence>
<dbReference type="GO" id="GO:0017025">
    <property type="term" value="F:TBP-class protein binding"/>
    <property type="evidence" value="ECO:0007669"/>
    <property type="project" value="InterPro"/>
</dbReference>
<feature type="domain" description="Cyclin-like" evidence="10">
    <location>
        <begin position="97"/>
        <end position="178"/>
    </location>
</feature>
<evidence type="ECO:0000256" key="3">
    <source>
        <dbReference type="ARBA" id="ARBA00022723"/>
    </source>
</evidence>
<dbReference type="InterPro" id="IPR013150">
    <property type="entry name" value="TFIIB_cyclin"/>
</dbReference>
<dbReference type="SUPFAM" id="SSF47954">
    <property type="entry name" value="Cyclin-like"/>
    <property type="match status" value="2"/>
</dbReference>
<evidence type="ECO:0000259" key="10">
    <source>
        <dbReference type="SMART" id="SM00385"/>
    </source>
</evidence>
<reference evidence="11 12" key="1">
    <citation type="journal article" date="2012" name="PLoS Pathog.">
        <title>The genome of the obligate intracellular parasite Trachipleistophora hominis: new insights into microsporidian genome dynamics and reductive evolution.</title>
        <authorList>
            <person name="Heinz E."/>
            <person name="Williams T.A."/>
            <person name="Nakjang S."/>
            <person name="Noel C.J."/>
            <person name="Swan D.C."/>
            <person name="Goldberg A.V."/>
            <person name="Harris S.R."/>
            <person name="Weinmaier T."/>
            <person name="Markert S."/>
            <person name="Becher D."/>
            <person name="Bernhardt J."/>
            <person name="Dagan T."/>
            <person name="Hacker C."/>
            <person name="Lucocq J.M."/>
            <person name="Schweder T."/>
            <person name="Rattei T."/>
            <person name="Hall N."/>
            <person name="Hirt R.P."/>
            <person name="Embley T.M."/>
        </authorList>
    </citation>
    <scope>NUCLEOTIDE SEQUENCE [LARGE SCALE GENOMIC DNA]</scope>
</reference>
<dbReference type="GO" id="GO:0006384">
    <property type="term" value="P:transcription initiation at RNA polymerase III promoter"/>
    <property type="evidence" value="ECO:0007669"/>
    <property type="project" value="EnsemblFungi"/>
</dbReference>
<keyword evidence="8" id="KW-0804">Transcription</keyword>
<evidence type="ECO:0000256" key="1">
    <source>
        <dbReference type="ARBA" id="ARBA00004123"/>
    </source>
</evidence>
<dbReference type="InterPro" id="IPR013763">
    <property type="entry name" value="Cyclin-like_dom"/>
</dbReference>
<comment type="similarity">
    <text evidence="2">Belongs to the TFIIB family.</text>
</comment>
<proteinExistence type="inferred from homology"/>
<keyword evidence="9" id="KW-0539">Nucleus</keyword>
<gene>
    <name evidence="11" type="ORF">THOM_1474</name>
</gene>
<feature type="non-terminal residue" evidence="11">
    <location>
        <position position="1"/>
    </location>
</feature>
<dbReference type="Pfam" id="PF00382">
    <property type="entry name" value="TFIIB"/>
    <property type="match status" value="2"/>
</dbReference>
<dbReference type="InterPro" id="IPR000812">
    <property type="entry name" value="TFIIB"/>
</dbReference>
<dbReference type="AlphaFoldDB" id="L7JW71"/>
<accession>L7JW71</accession>
<dbReference type="InterPro" id="IPR036915">
    <property type="entry name" value="Cyclin-like_sf"/>
</dbReference>